<dbReference type="EMBL" id="MU157828">
    <property type="protein sequence ID" value="KAF9533532.1"/>
    <property type="molecule type" value="Genomic_DNA"/>
</dbReference>
<feature type="compositionally biased region" description="Low complexity" evidence="1">
    <location>
        <begin position="138"/>
        <end position="158"/>
    </location>
</feature>
<sequence length="188" mass="20243">MLLLNSPAILVSHSASFMAVETLGSPIELTSSRVAPPPSTRTRRSKPSSSSSSSRRRRVSPRANFRIAASTPSFDDLPWISTLEAAPELTSPWDIADLSLIPDSPTFESASTSSSPSGPGPVRRRKTSLRSNPMDNSPPTTTTPLPLRDTFASSSASSRLSVPTPRSKFLPSRVLFHNLMPVSFNNPL</sequence>
<dbReference type="Proteomes" id="UP000807306">
    <property type="component" value="Unassembled WGS sequence"/>
</dbReference>
<dbReference type="OrthoDB" id="3204463at2759"/>
<dbReference type="AlphaFoldDB" id="A0A9P6ERH4"/>
<evidence type="ECO:0000256" key="1">
    <source>
        <dbReference type="SAM" id="MobiDB-lite"/>
    </source>
</evidence>
<evidence type="ECO:0000313" key="2">
    <source>
        <dbReference type="EMBL" id="KAF9533532.1"/>
    </source>
</evidence>
<feature type="compositionally biased region" description="Low complexity" evidence="1">
    <location>
        <begin position="104"/>
        <end position="121"/>
    </location>
</feature>
<feature type="region of interest" description="Disordered" evidence="1">
    <location>
        <begin position="29"/>
        <end position="63"/>
    </location>
</feature>
<organism evidence="2 3">
    <name type="scientific">Crepidotus variabilis</name>
    <dbReference type="NCBI Taxonomy" id="179855"/>
    <lineage>
        <taxon>Eukaryota</taxon>
        <taxon>Fungi</taxon>
        <taxon>Dikarya</taxon>
        <taxon>Basidiomycota</taxon>
        <taxon>Agaricomycotina</taxon>
        <taxon>Agaricomycetes</taxon>
        <taxon>Agaricomycetidae</taxon>
        <taxon>Agaricales</taxon>
        <taxon>Agaricineae</taxon>
        <taxon>Crepidotaceae</taxon>
        <taxon>Crepidotus</taxon>
    </lineage>
</organism>
<reference evidence="2" key="1">
    <citation type="submission" date="2020-11" db="EMBL/GenBank/DDBJ databases">
        <authorList>
            <consortium name="DOE Joint Genome Institute"/>
            <person name="Ahrendt S."/>
            <person name="Riley R."/>
            <person name="Andreopoulos W."/>
            <person name="Labutti K."/>
            <person name="Pangilinan J."/>
            <person name="Ruiz-Duenas F.J."/>
            <person name="Barrasa J.M."/>
            <person name="Sanchez-Garcia M."/>
            <person name="Camarero S."/>
            <person name="Miyauchi S."/>
            <person name="Serrano A."/>
            <person name="Linde D."/>
            <person name="Babiker R."/>
            <person name="Drula E."/>
            <person name="Ayuso-Fernandez I."/>
            <person name="Pacheco R."/>
            <person name="Padilla G."/>
            <person name="Ferreira P."/>
            <person name="Barriuso J."/>
            <person name="Kellner H."/>
            <person name="Castanera R."/>
            <person name="Alfaro M."/>
            <person name="Ramirez L."/>
            <person name="Pisabarro A.G."/>
            <person name="Kuo A."/>
            <person name="Tritt A."/>
            <person name="Lipzen A."/>
            <person name="He G."/>
            <person name="Yan M."/>
            <person name="Ng V."/>
            <person name="Cullen D."/>
            <person name="Martin F."/>
            <person name="Rosso M.-N."/>
            <person name="Henrissat B."/>
            <person name="Hibbett D."/>
            <person name="Martinez A.T."/>
            <person name="Grigoriev I.V."/>
        </authorList>
    </citation>
    <scope>NUCLEOTIDE SEQUENCE</scope>
    <source>
        <strain evidence="2">CBS 506.95</strain>
    </source>
</reference>
<protein>
    <submittedName>
        <fullName evidence="2">Uncharacterized protein</fullName>
    </submittedName>
</protein>
<comment type="caution">
    <text evidence="2">The sequence shown here is derived from an EMBL/GenBank/DDBJ whole genome shotgun (WGS) entry which is preliminary data.</text>
</comment>
<gene>
    <name evidence="2" type="ORF">CPB83DRAFT_890026</name>
</gene>
<keyword evidence="3" id="KW-1185">Reference proteome</keyword>
<proteinExistence type="predicted"/>
<name>A0A9P6ERH4_9AGAR</name>
<accession>A0A9P6ERH4</accession>
<evidence type="ECO:0000313" key="3">
    <source>
        <dbReference type="Proteomes" id="UP000807306"/>
    </source>
</evidence>
<feature type="region of interest" description="Disordered" evidence="1">
    <location>
        <begin position="104"/>
        <end position="166"/>
    </location>
</feature>